<accession>A0A4Z2GJY6</accession>
<gene>
    <name evidence="3" type="ORF">EYF80_036294</name>
</gene>
<dbReference type="AlphaFoldDB" id="A0A4Z2GJY6"/>
<keyword evidence="2" id="KW-0812">Transmembrane</keyword>
<feature type="region of interest" description="Disordered" evidence="1">
    <location>
        <begin position="248"/>
        <end position="268"/>
    </location>
</feature>
<comment type="caution">
    <text evidence="3">The sequence shown here is derived from an EMBL/GenBank/DDBJ whole genome shotgun (WGS) entry which is preliminary data.</text>
</comment>
<feature type="compositionally biased region" description="Basic and acidic residues" evidence="1">
    <location>
        <begin position="251"/>
        <end position="265"/>
    </location>
</feature>
<evidence type="ECO:0000313" key="4">
    <source>
        <dbReference type="Proteomes" id="UP000314294"/>
    </source>
</evidence>
<name>A0A4Z2GJY6_9TELE</name>
<reference evidence="3 4" key="1">
    <citation type="submission" date="2019-03" db="EMBL/GenBank/DDBJ databases">
        <title>First draft genome of Liparis tanakae, snailfish: a comprehensive survey of snailfish specific genes.</title>
        <authorList>
            <person name="Kim W."/>
            <person name="Song I."/>
            <person name="Jeong J.-H."/>
            <person name="Kim D."/>
            <person name="Kim S."/>
            <person name="Ryu S."/>
            <person name="Song J.Y."/>
            <person name="Lee S.K."/>
        </authorList>
    </citation>
    <scope>NUCLEOTIDE SEQUENCE [LARGE SCALE GENOMIC DNA]</scope>
    <source>
        <tissue evidence="3">Muscle</tissue>
    </source>
</reference>
<evidence type="ECO:0000256" key="1">
    <source>
        <dbReference type="SAM" id="MobiDB-lite"/>
    </source>
</evidence>
<keyword evidence="2" id="KW-0472">Membrane</keyword>
<keyword evidence="2" id="KW-1133">Transmembrane helix</keyword>
<sequence length="300" mass="33082">MRPEKKLKNQHLLGPLLLIIVVVIIVIIIIIIIIFIVIIFIVVIIVVVIIIIVIIIVVIIIIIFIVIIIIILSVDFAREHVLYPVLQLLSSSSSISIHTLSACHRHRGQTHRDMHAARQVARSPGRQVARSSGRQVTHIGNVDDSDLWSEQVHLEGLLPVGDQLKATRGGSHQTCSGKIIGVDPDDAQVGQLLAVRYGPVVEHAHHAVLLQGALVVLVIDVENAVFPVVTRELEALCCRGQRHKAQARQQEQAKGEHDTKSKEESSGACEVPGGRILYIAVLFYHYVWTGPFLGDQLFEG</sequence>
<dbReference type="Proteomes" id="UP000314294">
    <property type="component" value="Unassembled WGS sequence"/>
</dbReference>
<protein>
    <submittedName>
        <fullName evidence="3">Uncharacterized protein</fullName>
    </submittedName>
</protein>
<evidence type="ECO:0000256" key="2">
    <source>
        <dbReference type="SAM" id="Phobius"/>
    </source>
</evidence>
<dbReference type="EMBL" id="SRLO01000514">
    <property type="protein sequence ID" value="TNN53521.1"/>
    <property type="molecule type" value="Genomic_DNA"/>
</dbReference>
<organism evidence="3 4">
    <name type="scientific">Liparis tanakae</name>
    <name type="common">Tanaka's snailfish</name>
    <dbReference type="NCBI Taxonomy" id="230148"/>
    <lineage>
        <taxon>Eukaryota</taxon>
        <taxon>Metazoa</taxon>
        <taxon>Chordata</taxon>
        <taxon>Craniata</taxon>
        <taxon>Vertebrata</taxon>
        <taxon>Euteleostomi</taxon>
        <taxon>Actinopterygii</taxon>
        <taxon>Neopterygii</taxon>
        <taxon>Teleostei</taxon>
        <taxon>Neoteleostei</taxon>
        <taxon>Acanthomorphata</taxon>
        <taxon>Eupercaria</taxon>
        <taxon>Perciformes</taxon>
        <taxon>Cottioidei</taxon>
        <taxon>Cottales</taxon>
        <taxon>Liparidae</taxon>
        <taxon>Liparis</taxon>
    </lineage>
</organism>
<feature type="transmembrane region" description="Helical" evidence="2">
    <location>
        <begin position="12"/>
        <end position="38"/>
    </location>
</feature>
<feature type="transmembrane region" description="Helical" evidence="2">
    <location>
        <begin position="44"/>
        <end position="72"/>
    </location>
</feature>
<evidence type="ECO:0000313" key="3">
    <source>
        <dbReference type="EMBL" id="TNN53521.1"/>
    </source>
</evidence>
<keyword evidence="4" id="KW-1185">Reference proteome</keyword>
<proteinExistence type="predicted"/>